<feature type="compositionally biased region" description="Low complexity" evidence="1">
    <location>
        <begin position="81"/>
        <end position="100"/>
    </location>
</feature>
<dbReference type="PROSITE" id="PS51781">
    <property type="entry name" value="SH3B"/>
    <property type="match status" value="1"/>
</dbReference>
<feature type="compositionally biased region" description="Pro residues" evidence="1">
    <location>
        <begin position="108"/>
        <end position="118"/>
    </location>
</feature>
<sequence length="191" mass="20647">MRACYTRFSGKKRALVRSQSGSTMIEHDLSARLRQRSRTSGILVGLSMALTIIIALTAFIWLYVRLGPYLGDFIPRATEVTTPTPGPAAAGAETPASEEANASESQPTPTPLPSPTPVWQPTHRVAEGTPVNFRSGPGTDTEVVQVLEPGTPLMFLGEQEQAAGATWLHLALEDGTDGWIRTIDLERLQPQ</sequence>
<proteinExistence type="predicted"/>
<dbReference type="EMBL" id="DSID01000516">
    <property type="protein sequence ID" value="HEX70951.1"/>
    <property type="molecule type" value="Genomic_DNA"/>
</dbReference>
<comment type="caution">
    <text evidence="4">The sequence shown here is derived from an EMBL/GenBank/DDBJ whole genome shotgun (WGS) entry which is preliminary data.</text>
</comment>
<keyword evidence="2" id="KW-1133">Transmembrane helix</keyword>
<name>A0A7C2WB87_9BACT</name>
<feature type="transmembrane region" description="Helical" evidence="2">
    <location>
        <begin position="42"/>
        <end position="64"/>
    </location>
</feature>
<dbReference type="Pfam" id="PF08239">
    <property type="entry name" value="SH3_3"/>
    <property type="match status" value="1"/>
</dbReference>
<keyword evidence="2" id="KW-0812">Transmembrane</keyword>
<protein>
    <submittedName>
        <fullName evidence="4">SH3 domain-containing protein</fullName>
    </submittedName>
</protein>
<dbReference type="SMART" id="SM00287">
    <property type="entry name" value="SH3b"/>
    <property type="match status" value="1"/>
</dbReference>
<dbReference type="Gene3D" id="2.30.30.40">
    <property type="entry name" value="SH3 Domains"/>
    <property type="match status" value="1"/>
</dbReference>
<reference evidence="4" key="1">
    <citation type="journal article" date="2020" name="mSystems">
        <title>Genome- and Community-Level Interaction Insights into Carbon Utilization and Element Cycling Functions of Hydrothermarchaeota in Hydrothermal Sediment.</title>
        <authorList>
            <person name="Zhou Z."/>
            <person name="Liu Y."/>
            <person name="Xu W."/>
            <person name="Pan J."/>
            <person name="Luo Z.H."/>
            <person name="Li M."/>
        </authorList>
    </citation>
    <scope>NUCLEOTIDE SEQUENCE [LARGE SCALE GENOMIC DNA]</scope>
    <source>
        <strain evidence="4">SpSt-192</strain>
    </source>
</reference>
<evidence type="ECO:0000313" key="4">
    <source>
        <dbReference type="EMBL" id="HEX70951.1"/>
    </source>
</evidence>
<organism evidence="4">
    <name type="scientific">Thermorudis sp</name>
    <dbReference type="NCBI Taxonomy" id="1969470"/>
    <lineage>
        <taxon>Bacteria</taxon>
        <taxon>Pseudomonadati</taxon>
        <taxon>Thermomicrobiota</taxon>
        <taxon>Thermomicrobia</taxon>
        <taxon>Thermomicrobia incertae sedis</taxon>
        <taxon>Thermorudis</taxon>
    </lineage>
</organism>
<gene>
    <name evidence="4" type="ORF">ENP13_06870</name>
</gene>
<evidence type="ECO:0000256" key="2">
    <source>
        <dbReference type="SAM" id="Phobius"/>
    </source>
</evidence>
<dbReference type="AlphaFoldDB" id="A0A7C2WB87"/>
<feature type="region of interest" description="Disordered" evidence="1">
    <location>
        <begin position="81"/>
        <end position="123"/>
    </location>
</feature>
<evidence type="ECO:0000256" key="1">
    <source>
        <dbReference type="SAM" id="MobiDB-lite"/>
    </source>
</evidence>
<evidence type="ECO:0000259" key="3">
    <source>
        <dbReference type="PROSITE" id="PS51781"/>
    </source>
</evidence>
<dbReference type="InterPro" id="IPR003646">
    <property type="entry name" value="SH3-like_bac-type"/>
</dbReference>
<accession>A0A7C2WB87</accession>
<keyword evidence="2" id="KW-0472">Membrane</keyword>
<feature type="domain" description="SH3b" evidence="3">
    <location>
        <begin position="120"/>
        <end position="189"/>
    </location>
</feature>